<dbReference type="PANTHER" id="PTHR42733">
    <property type="entry name" value="DJ-1 PROTEIN"/>
    <property type="match status" value="1"/>
</dbReference>
<dbReference type="InterPro" id="IPR006286">
    <property type="entry name" value="C56_PfpI-like"/>
</dbReference>
<accession>A0A7L4ZX04</accession>
<keyword evidence="3" id="KW-1185">Reference proteome</keyword>
<comment type="caution">
    <text evidence="2">The sequence shown here is derived from an EMBL/GenBank/DDBJ whole genome shotgun (WGS) entry which is preliminary data.</text>
</comment>
<keyword evidence="2" id="KW-0315">Glutamine amidotransferase</keyword>
<reference evidence="2 3" key="1">
    <citation type="submission" date="2019-09" db="EMBL/GenBank/DDBJ databases">
        <title>Genome sequence of Hymenobacter sp. M3.</title>
        <authorList>
            <person name="Srinivasan S."/>
        </authorList>
    </citation>
    <scope>NUCLEOTIDE SEQUENCE [LARGE SCALE GENOMIC DNA]</scope>
    <source>
        <strain evidence="2 3">M3</strain>
    </source>
</reference>
<proteinExistence type="inferred from homology"/>
<organism evidence="2 3">
    <name type="scientific">Hymenobacter busanensis</name>
    <dbReference type="NCBI Taxonomy" id="2607656"/>
    <lineage>
        <taxon>Bacteria</taxon>
        <taxon>Pseudomonadati</taxon>
        <taxon>Bacteroidota</taxon>
        <taxon>Cytophagia</taxon>
        <taxon>Cytophagales</taxon>
        <taxon>Hymenobacteraceae</taxon>
        <taxon>Hymenobacter</taxon>
    </lineage>
</organism>
<dbReference type="EMBL" id="VTWU01000003">
    <property type="protein sequence ID" value="KAA9333284.1"/>
    <property type="molecule type" value="Genomic_DNA"/>
</dbReference>
<name>A0A7L4ZX04_9BACT</name>
<evidence type="ECO:0000313" key="2">
    <source>
        <dbReference type="EMBL" id="KAA9333284.1"/>
    </source>
</evidence>
<dbReference type="NCBIfam" id="TIGR01382">
    <property type="entry name" value="PfpI"/>
    <property type="match status" value="1"/>
</dbReference>
<dbReference type="AlphaFoldDB" id="A0A7L4ZX04"/>
<evidence type="ECO:0000313" key="3">
    <source>
        <dbReference type="Proteomes" id="UP000326380"/>
    </source>
</evidence>
<dbReference type="PANTHER" id="PTHR42733:SF12">
    <property type="entry name" value="PROTEINASE"/>
    <property type="match status" value="1"/>
</dbReference>
<dbReference type="InterPro" id="IPR029062">
    <property type="entry name" value="Class_I_gatase-like"/>
</dbReference>
<gene>
    <name evidence="2" type="ORF">F0P96_09930</name>
</gene>
<dbReference type="InterPro" id="IPR002818">
    <property type="entry name" value="DJ-1/PfpI"/>
</dbReference>
<evidence type="ECO:0000256" key="1">
    <source>
        <dbReference type="ARBA" id="ARBA00008542"/>
    </source>
</evidence>
<dbReference type="PROSITE" id="PS51276">
    <property type="entry name" value="PEPTIDASE_C56_PFPI"/>
    <property type="match status" value="1"/>
</dbReference>
<dbReference type="Gene3D" id="3.40.50.880">
    <property type="match status" value="1"/>
</dbReference>
<dbReference type="RefSeq" id="WP_151078705.1">
    <property type="nucleotide sequence ID" value="NZ_CP047647.1"/>
</dbReference>
<sequence length="190" mass="20869">MSIFGSDKLKGKKIAIVATDGFEQSELEEPKKYLEDQGAETHVVSLKSGSIKGWAKTDWGDKVDVDKTIDEVQAADYDAVVLPGGQINPDKLRIEPKVVSFVGDFMRSGKVVAAICHGPWTLIETGLVRGKQMTSWPSLQTDLKNAGAHWIDQEVVVDKGLITSRKPEDIPAFNKKITEEILEGKHAPRS</sequence>
<comment type="similarity">
    <text evidence="1">Belongs to the peptidase C56 family.</text>
</comment>
<dbReference type="Proteomes" id="UP000326380">
    <property type="component" value="Unassembled WGS sequence"/>
</dbReference>
<dbReference type="Pfam" id="PF01965">
    <property type="entry name" value="DJ-1_PfpI"/>
    <property type="match status" value="1"/>
</dbReference>
<dbReference type="CDD" id="cd03134">
    <property type="entry name" value="GATase1_PfpI_like"/>
    <property type="match status" value="1"/>
</dbReference>
<dbReference type="SUPFAM" id="SSF52317">
    <property type="entry name" value="Class I glutamine amidotransferase-like"/>
    <property type="match status" value="1"/>
</dbReference>
<protein>
    <submittedName>
        <fullName evidence="2">Type 1 glutamine amidotransferase</fullName>
    </submittedName>
</protein>